<dbReference type="InterPro" id="IPR012337">
    <property type="entry name" value="RNaseH-like_sf"/>
</dbReference>
<name>A0AAV0AJH3_PHAPC</name>
<dbReference type="Gene3D" id="3.30.420.10">
    <property type="entry name" value="Ribonuclease H-like superfamily/Ribonuclease H"/>
    <property type="match status" value="1"/>
</dbReference>
<dbReference type="InterPro" id="IPR003165">
    <property type="entry name" value="Piwi"/>
</dbReference>
<dbReference type="Proteomes" id="UP001153365">
    <property type="component" value="Unassembled WGS sequence"/>
</dbReference>
<sequence length="172" mass="18356">MSAHNSAATKSRVYLPTNSSAALKVFKCSESAVGFQAATVSNKPDFPAALSLAPCHMKFGHIHSLFQDSHGQSQAGLNGTSCPTRYKVLKDQTNDTVDDPQNIVNSLFIGSQRATKSVGLATPTYYANLLATRAKKWDISDENGSTFFTTNSGAQTSADILIDSKTSVTFLS</sequence>
<accession>A0AAV0AJH3</accession>
<dbReference type="AlphaFoldDB" id="A0AAV0AJH3"/>
<gene>
    <name evidence="2" type="ORF">PPACK8108_LOCUS1263</name>
</gene>
<dbReference type="PANTHER" id="PTHR22891">
    <property type="entry name" value="EUKARYOTIC TRANSLATION INITIATION FACTOR 2C"/>
    <property type="match status" value="1"/>
</dbReference>
<protein>
    <recommendedName>
        <fullName evidence="1">Piwi domain-containing protein</fullName>
    </recommendedName>
</protein>
<proteinExistence type="predicted"/>
<organism evidence="2 3">
    <name type="scientific">Phakopsora pachyrhizi</name>
    <name type="common">Asian soybean rust disease fungus</name>
    <dbReference type="NCBI Taxonomy" id="170000"/>
    <lineage>
        <taxon>Eukaryota</taxon>
        <taxon>Fungi</taxon>
        <taxon>Dikarya</taxon>
        <taxon>Basidiomycota</taxon>
        <taxon>Pucciniomycotina</taxon>
        <taxon>Pucciniomycetes</taxon>
        <taxon>Pucciniales</taxon>
        <taxon>Phakopsoraceae</taxon>
        <taxon>Phakopsora</taxon>
    </lineage>
</organism>
<evidence type="ECO:0000259" key="1">
    <source>
        <dbReference type="Pfam" id="PF02171"/>
    </source>
</evidence>
<dbReference type="InterPro" id="IPR036397">
    <property type="entry name" value="RNaseH_sf"/>
</dbReference>
<dbReference type="Pfam" id="PF02171">
    <property type="entry name" value="Piwi"/>
    <property type="match status" value="1"/>
</dbReference>
<evidence type="ECO:0000313" key="3">
    <source>
        <dbReference type="Proteomes" id="UP001153365"/>
    </source>
</evidence>
<keyword evidence="3" id="KW-1185">Reference proteome</keyword>
<dbReference type="GO" id="GO:0003676">
    <property type="term" value="F:nucleic acid binding"/>
    <property type="evidence" value="ECO:0007669"/>
    <property type="project" value="InterPro"/>
</dbReference>
<feature type="domain" description="Piwi" evidence="1">
    <location>
        <begin position="70"/>
        <end position="136"/>
    </location>
</feature>
<reference evidence="2" key="1">
    <citation type="submission" date="2022-06" db="EMBL/GenBank/DDBJ databases">
        <authorList>
            <consortium name="SYNGENTA / RWTH Aachen University"/>
        </authorList>
    </citation>
    <scope>NUCLEOTIDE SEQUENCE</scope>
</reference>
<evidence type="ECO:0000313" key="2">
    <source>
        <dbReference type="EMBL" id="CAH7666897.1"/>
    </source>
</evidence>
<dbReference type="EMBL" id="CALTRL010000174">
    <property type="protein sequence ID" value="CAH7666897.1"/>
    <property type="molecule type" value="Genomic_DNA"/>
</dbReference>
<dbReference type="SUPFAM" id="SSF53098">
    <property type="entry name" value="Ribonuclease H-like"/>
    <property type="match status" value="1"/>
</dbReference>
<comment type="caution">
    <text evidence="2">The sequence shown here is derived from an EMBL/GenBank/DDBJ whole genome shotgun (WGS) entry which is preliminary data.</text>
</comment>